<dbReference type="OrthoDB" id="191686at2759"/>
<keyword evidence="3" id="KW-1133">Transmembrane helix</keyword>
<evidence type="ECO:0000313" key="6">
    <source>
        <dbReference type="Proteomes" id="UP000266841"/>
    </source>
</evidence>
<accession>K0R201</accession>
<dbReference type="GO" id="GO:0005509">
    <property type="term" value="F:calcium ion binding"/>
    <property type="evidence" value="ECO:0007669"/>
    <property type="project" value="InterPro"/>
</dbReference>
<evidence type="ECO:0000256" key="2">
    <source>
        <dbReference type="SAM" id="MobiDB-lite"/>
    </source>
</evidence>
<dbReference type="SMART" id="SM00054">
    <property type="entry name" value="EFh"/>
    <property type="match status" value="2"/>
</dbReference>
<dbReference type="Pfam" id="PF13499">
    <property type="entry name" value="EF-hand_7"/>
    <property type="match status" value="1"/>
</dbReference>
<dbReference type="InterPro" id="IPR018247">
    <property type="entry name" value="EF_Hand_1_Ca_BS"/>
</dbReference>
<feature type="domain" description="EF-hand" evidence="4">
    <location>
        <begin position="355"/>
        <end position="390"/>
    </location>
</feature>
<evidence type="ECO:0000313" key="5">
    <source>
        <dbReference type="EMBL" id="EJK46563.1"/>
    </source>
</evidence>
<protein>
    <recommendedName>
        <fullName evidence="4">EF-hand domain-containing protein</fullName>
    </recommendedName>
</protein>
<keyword evidence="3" id="KW-0812">Transmembrane</keyword>
<organism evidence="5 6">
    <name type="scientific">Thalassiosira oceanica</name>
    <name type="common">Marine diatom</name>
    <dbReference type="NCBI Taxonomy" id="159749"/>
    <lineage>
        <taxon>Eukaryota</taxon>
        <taxon>Sar</taxon>
        <taxon>Stramenopiles</taxon>
        <taxon>Ochrophyta</taxon>
        <taxon>Bacillariophyta</taxon>
        <taxon>Coscinodiscophyceae</taxon>
        <taxon>Thalassiosirophycidae</taxon>
        <taxon>Thalassiosirales</taxon>
        <taxon>Thalassiosiraceae</taxon>
        <taxon>Thalassiosira</taxon>
    </lineage>
</organism>
<dbReference type="Proteomes" id="UP000266841">
    <property type="component" value="Unassembled WGS sequence"/>
</dbReference>
<reference evidence="5 6" key="1">
    <citation type="journal article" date="2012" name="Genome Biol.">
        <title>Genome and low-iron response of an oceanic diatom adapted to chronic iron limitation.</title>
        <authorList>
            <person name="Lommer M."/>
            <person name="Specht M."/>
            <person name="Roy A.S."/>
            <person name="Kraemer L."/>
            <person name="Andreson R."/>
            <person name="Gutowska M.A."/>
            <person name="Wolf J."/>
            <person name="Bergner S.V."/>
            <person name="Schilhabel M.B."/>
            <person name="Klostermeier U.C."/>
            <person name="Beiko R.G."/>
            <person name="Rosenstiel P."/>
            <person name="Hippler M."/>
            <person name="Laroche J."/>
        </authorList>
    </citation>
    <scope>NUCLEOTIDE SEQUENCE [LARGE SCALE GENOMIC DNA]</scope>
    <source>
        <strain evidence="5 6">CCMP1005</strain>
    </source>
</reference>
<keyword evidence="3" id="KW-0472">Membrane</keyword>
<dbReference type="SUPFAM" id="SSF47473">
    <property type="entry name" value="EF-hand"/>
    <property type="match status" value="1"/>
</dbReference>
<evidence type="ECO:0000259" key="4">
    <source>
        <dbReference type="PROSITE" id="PS50222"/>
    </source>
</evidence>
<dbReference type="PROSITE" id="PS00018">
    <property type="entry name" value="EF_HAND_1"/>
    <property type="match status" value="2"/>
</dbReference>
<dbReference type="CDD" id="cd00051">
    <property type="entry name" value="EFh"/>
    <property type="match status" value="1"/>
</dbReference>
<evidence type="ECO:0000256" key="3">
    <source>
        <dbReference type="SAM" id="Phobius"/>
    </source>
</evidence>
<dbReference type="InterPro" id="IPR002048">
    <property type="entry name" value="EF_hand_dom"/>
</dbReference>
<proteinExistence type="predicted"/>
<gene>
    <name evidence="5" type="ORF">THAOC_34764</name>
</gene>
<dbReference type="AlphaFoldDB" id="K0R201"/>
<dbReference type="eggNOG" id="ENOG502SD37">
    <property type="taxonomic scope" value="Eukaryota"/>
</dbReference>
<dbReference type="PROSITE" id="PS50222">
    <property type="entry name" value="EF_HAND_2"/>
    <property type="match status" value="2"/>
</dbReference>
<feature type="transmembrane region" description="Helical" evidence="3">
    <location>
        <begin position="303"/>
        <end position="323"/>
    </location>
</feature>
<dbReference type="InterPro" id="IPR011992">
    <property type="entry name" value="EF-hand-dom_pair"/>
</dbReference>
<keyword evidence="6" id="KW-1185">Reference proteome</keyword>
<sequence>MGACGSTLMKPCLGETDIRYDTAYPKTIVESDSRWEKLSGYFLVNVTGFDAQNAQVIPMGPYIPGVAPTEVSPFPSDSIIAFYNHTVDGSRLIANRYYFRAPAPPEFCAIPFPPPAMNAPPGVTCGENGLVKFAGVYAALNHENDGTLSIASATGLYANNDEGVFQPDLESSSIKLADGNTFEFTFNVKDSFSSVSSFVFFDDQDATLSAVHTNTALKKIASANTASMVRLTEEEFLSGIEEYNSKFNIPENMRVQVPMTSDEVPSLAGTFPSEDEWCGGLINDVSCTASPYEEPAAQMKGGFIALFVVLGALVFGVAAYLLHRKVAEDQKRRYKEHFVRGIARNITIADSAGKVSPEELKKEFDHIDSDGGGTISKDELKTFVDSGKVGTISDKDFEALWHAIDIDNSGEVDFVEFLSFLGGCGTEFDSVNQEQKTMTKEQRMKYASQRLSTRALQIPKDDEGDEESGGAADAAKA</sequence>
<feature type="domain" description="EF-hand" evidence="4">
    <location>
        <begin position="392"/>
        <end position="427"/>
    </location>
</feature>
<comment type="caution">
    <text evidence="5">The sequence shown here is derived from an EMBL/GenBank/DDBJ whole genome shotgun (WGS) entry which is preliminary data.</text>
</comment>
<name>K0R201_THAOC</name>
<dbReference type="EMBL" id="AGNL01047675">
    <property type="protein sequence ID" value="EJK46563.1"/>
    <property type="molecule type" value="Genomic_DNA"/>
</dbReference>
<dbReference type="Gene3D" id="1.10.238.10">
    <property type="entry name" value="EF-hand"/>
    <property type="match status" value="1"/>
</dbReference>
<dbReference type="OMA" id="NHENDGT"/>
<feature type="region of interest" description="Disordered" evidence="2">
    <location>
        <begin position="439"/>
        <end position="477"/>
    </location>
</feature>
<evidence type="ECO:0000256" key="1">
    <source>
        <dbReference type="ARBA" id="ARBA00022837"/>
    </source>
</evidence>
<keyword evidence="1" id="KW-0106">Calcium</keyword>